<comment type="caution">
    <text evidence="1">The sequence shown here is derived from an EMBL/GenBank/DDBJ whole genome shotgun (WGS) entry which is preliminary data.</text>
</comment>
<name>A0AAN8XLL8_POLSC</name>
<reference evidence="1 2" key="1">
    <citation type="submission" date="2023-10" db="EMBL/GenBank/DDBJ databases">
        <title>Genomes of two closely related lineages of the louse Polyplax serrata with different host specificities.</title>
        <authorList>
            <person name="Martinu J."/>
            <person name="Tarabai H."/>
            <person name="Stefka J."/>
            <person name="Hypsa V."/>
        </authorList>
    </citation>
    <scope>NUCLEOTIDE SEQUENCE [LARGE SCALE GENOMIC DNA]</scope>
    <source>
        <strain evidence="1">HR10_N</strain>
    </source>
</reference>
<dbReference type="Proteomes" id="UP001372834">
    <property type="component" value="Unassembled WGS sequence"/>
</dbReference>
<sequence length="94" mass="10372">MDSETKQNELSFLPGLDDCFIFFICQASGISERGGPTSDAAAPALTVYARAGDELSESKDDRTGALSIGFFFHIRNYSSDVVSSEREKKRQTRK</sequence>
<protein>
    <submittedName>
        <fullName evidence="1">Uncharacterized protein</fullName>
    </submittedName>
</protein>
<evidence type="ECO:0000313" key="2">
    <source>
        <dbReference type="Proteomes" id="UP001372834"/>
    </source>
</evidence>
<proteinExistence type="predicted"/>
<organism evidence="1 2">
    <name type="scientific">Polyplax serrata</name>
    <name type="common">Common mouse louse</name>
    <dbReference type="NCBI Taxonomy" id="468196"/>
    <lineage>
        <taxon>Eukaryota</taxon>
        <taxon>Metazoa</taxon>
        <taxon>Ecdysozoa</taxon>
        <taxon>Arthropoda</taxon>
        <taxon>Hexapoda</taxon>
        <taxon>Insecta</taxon>
        <taxon>Pterygota</taxon>
        <taxon>Neoptera</taxon>
        <taxon>Paraneoptera</taxon>
        <taxon>Psocodea</taxon>
        <taxon>Troctomorpha</taxon>
        <taxon>Phthiraptera</taxon>
        <taxon>Anoplura</taxon>
        <taxon>Polyplacidae</taxon>
        <taxon>Polyplax</taxon>
    </lineage>
</organism>
<dbReference type="EMBL" id="JAWJWE010000002">
    <property type="protein sequence ID" value="KAK6642745.1"/>
    <property type="molecule type" value="Genomic_DNA"/>
</dbReference>
<evidence type="ECO:0000313" key="1">
    <source>
        <dbReference type="EMBL" id="KAK6642745.1"/>
    </source>
</evidence>
<gene>
    <name evidence="1" type="ORF">RUM43_004247</name>
</gene>
<dbReference type="AlphaFoldDB" id="A0AAN8XLL8"/>
<accession>A0AAN8XLL8</accession>